<keyword evidence="2" id="KW-0156">Chromatin regulator</keyword>
<dbReference type="SUPFAM" id="SSF46689">
    <property type="entry name" value="Homeodomain-like"/>
    <property type="match status" value="1"/>
</dbReference>
<feature type="compositionally biased region" description="Basic and acidic residues" evidence="3">
    <location>
        <begin position="127"/>
        <end position="141"/>
    </location>
</feature>
<organism evidence="5 6">
    <name type="scientific">Cymbomonas tetramitiformis</name>
    <dbReference type="NCBI Taxonomy" id="36881"/>
    <lineage>
        <taxon>Eukaryota</taxon>
        <taxon>Viridiplantae</taxon>
        <taxon>Chlorophyta</taxon>
        <taxon>Pyramimonadophyceae</taxon>
        <taxon>Pyramimonadales</taxon>
        <taxon>Pyramimonadaceae</taxon>
        <taxon>Cymbomonas</taxon>
    </lineage>
</organism>
<evidence type="ECO:0000256" key="2">
    <source>
        <dbReference type="ARBA" id="ARBA00022853"/>
    </source>
</evidence>
<dbReference type="PANTHER" id="PTHR46774:SF3">
    <property type="entry name" value="CHROMATIN MODIFICATION-RELATED PROTEIN EAF1 A-RELATED"/>
    <property type="match status" value="1"/>
</dbReference>
<feature type="compositionally biased region" description="Basic and acidic residues" evidence="3">
    <location>
        <begin position="261"/>
        <end position="279"/>
    </location>
</feature>
<dbReference type="Gene3D" id="1.10.10.60">
    <property type="entry name" value="Homeodomain-like"/>
    <property type="match status" value="1"/>
</dbReference>
<dbReference type="PROSITE" id="PS50090">
    <property type="entry name" value="MYB_LIKE"/>
    <property type="match status" value="1"/>
</dbReference>
<feature type="compositionally biased region" description="Basic and acidic residues" evidence="3">
    <location>
        <begin position="81"/>
        <end position="96"/>
    </location>
</feature>
<protein>
    <recommendedName>
        <fullName evidence="4">Myb-like domain-containing protein</fullName>
    </recommendedName>
</protein>
<comment type="caution">
    <text evidence="5">The sequence shown here is derived from an EMBL/GenBank/DDBJ whole genome shotgun (WGS) entry which is preliminary data.</text>
</comment>
<accession>A0AAE0FZF1</accession>
<feature type="compositionally biased region" description="Low complexity" evidence="3">
    <location>
        <begin position="774"/>
        <end position="785"/>
    </location>
</feature>
<feature type="region of interest" description="Disordered" evidence="3">
    <location>
        <begin position="1"/>
        <end position="174"/>
    </location>
</feature>
<reference evidence="5 6" key="1">
    <citation type="journal article" date="2015" name="Genome Biol. Evol.">
        <title>Comparative Genomics of a Bacterivorous Green Alga Reveals Evolutionary Causalities and Consequences of Phago-Mixotrophic Mode of Nutrition.</title>
        <authorList>
            <person name="Burns J.A."/>
            <person name="Paasch A."/>
            <person name="Narechania A."/>
            <person name="Kim E."/>
        </authorList>
    </citation>
    <scope>NUCLEOTIDE SEQUENCE [LARGE SCALE GENOMIC DNA]</scope>
    <source>
        <strain evidence="5 6">PLY_AMNH</strain>
    </source>
</reference>
<feature type="compositionally biased region" description="Basic and acidic residues" evidence="3">
    <location>
        <begin position="331"/>
        <end position="343"/>
    </location>
</feature>
<dbReference type="InterPro" id="IPR014012">
    <property type="entry name" value="HSA_dom"/>
</dbReference>
<feature type="region of interest" description="Disordered" evidence="3">
    <location>
        <begin position="217"/>
        <end position="407"/>
    </location>
</feature>
<dbReference type="Pfam" id="PF07529">
    <property type="entry name" value="HSA"/>
    <property type="match status" value="1"/>
</dbReference>
<evidence type="ECO:0000313" key="5">
    <source>
        <dbReference type="EMBL" id="KAK3268659.1"/>
    </source>
</evidence>
<gene>
    <name evidence="5" type="ORF">CYMTET_22848</name>
</gene>
<dbReference type="InterPro" id="IPR001005">
    <property type="entry name" value="SANT/Myb"/>
</dbReference>
<dbReference type="PANTHER" id="PTHR46774">
    <property type="entry name" value="CHROMATIN MODIFICATION-RELATED PROTEIN EAF1 A-RELATED"/>
    <property type="match status" value="1"/>
</dbReference>
<name>A0AAE0FZF1_9CHLO</name>
<feature type="compositionally biased region" description="Basic and acidic residues" evidence="3">
    <location>
        <begin position="296"/>
        <end position="323"/>
    </location>
</feature>
<dbReference type="CDD" id="cd00167">
    <property type="entry name" value="SANT"/>
    <property type="match status" value="1"/>
</dbReference>
<dbReference type="EMBL" id="LGRX02011691">
    <property type="protein sequence ID" value="KAK3268659.1"/>
    <property type="molecule type" value="Genomic_DNA"/>
</dbReference>
<dbReference type="Proteomes" id="UP001190700">
    <property type="component" value="Unassembled WGS sequence"/>
</dbReference>
<sequence length="903" mass="95353">MTAATMEDQGASNGQVKEKKTCSVPETSGRSPTKVEETHITTSSVSAPTEQSPDGGEATCHEKGPEQKNQNTSALGGNKDVNVEDAAKSKDKDAKPTSKSAVPAEPTEPKTQKATALAPPPTPTPQDLERIEKEKAAAKREEEDEIISRAAEIRSRNSALGAGSLPPCVDPPRTRSHWDYVLVEMRWMATDFDGERRWKGCAARQVAKLAAAAALKPGQLRKVPAPNDSPNLKLVDEVPMETETEKPADGTTSDNKCNKAPGEEASRVTGSETEKKTEGASEAPASDPSTQAPGHGKPEESSSPMDERPEGAAEAAQPRKEDPSGAQYDPGKADPPKPEHKLQDQTVEESESPALPETDVTEKPDDPGVEKAVRSAEADVDKLEEMETAERPPEPVEKGSECKTDFEGSKAVLQQEQEGAVLVEGVKVDVAGPSTPPILDHDGLNMYYFCEEGSTASLFRKMEEREAERIRLAEQRHREWHEEKDRLKKDTAEKAAVATASAAAAAERARAEAGKRPTVLHIKHQDHIGTRSTRLDTAAGDAGEHRAGGYSAPAAGVEGAGVSGDGILRGKRKKPMKGPGNKVPGSVPSSVQRTFNGVLRDSDPETEEPGPSDGQARAPERERSQAPVTGKRSTLGGPGGQPAKRMRTSVAAASAARAAAGGVHPSQRHLHSHGATQPVEPGAQPAVAAPPGVPGTKSLKKKRMKIGPEASTVQSGSPVLKKPGVPMENVKIPGKQPPPGTLPASQQPRTVRPGPSGEERFAPGQAQGGKRQAADVAAGATPGAEAPRKPPAGTGKVPKRPSEKNAAGGARKPERPRGSKKAVPGMQGTAPWSKAEEQMLCAIVHEFPSQNWALVTDIINGSALLRGVYRRADQCKGHYKQIQDRSTDGGGVDEALNIPKVLS</sequence>
<keyword evidence="6" id="KW-1185">Reference proteome</keyword>
<proteinExistence type="inferred from homology"/>
<dbReference type="SMART" id="SM00717">
    <property type="entry name" value="SANT"/>
    <property type="match status" value="1"/>
</dbReference>
<evidence type="ECO:0000256" key="1">
    <source>
        <dbReference type="ARBA" id="ARBA00008913"/>
    </source>
</evidence>
<dbReference type="GO" id="GO:0006325">
    <property type="term" value="P:chromatin organization"/>
    <property type="evidence" value="ECO:0007669"/>
    <property type="project" value="UniProtKB-KW"/>
</dbReference>
<dbReference type="SMART" id="SM00573">
    <property type="entry name" value="HSA"/>
    <property type="match status" value="1"/>
</dbReference>
<dbReference type="InterPro" id="IPR044798">
    <property type="entry name" value="EAF1A/B"/>
</dbReference>
<feature type="compositionally biased region" description="Low complexity" evidence="3">
    <location>
        <begin position="677"/>
        <end position="690"/>
    </location>
</feature>
<feature type="domain" description="Myb-like" evidence="4">
    <location>
        <begin position="831"/>
        <end position="883"/>
    </location>
</feature>
<feature type="region of interest" description="Disordered" evidence="3">
    <location>
        <begin position="500"/>
        <end position="830"/>
    </location>
</feature>
<comment type="similarity">
    <text evidence="1">Belongs to the EAF1 family.</text>
</comment>
<feature type="compositionally biased region" description="Polar residues" evidence="3">
    <location>
        <begin position="40"/>
        <end position="52"/>
    </location>
</feature>
<evidence type="ECO:0000259" key="4">
    <source>
        <dbReference type="PROSITE" id="PS50090"/>
    </source>
</evidence>
<feature type="compositionally biased region" description="Basic and acidic residues" evidence="3">
    <location>
        <begin position="360"/>
        <end position="407"/>
    </location>
</feature>
<dbReference type="InterPro" id="IPR009057">
    <property type="entry name" value="Homeodomain-like_sf"/>
</dbReference>
<evidence type="ECO:0000256" key="3">
    <source>
        <dbReference type="SAM" id="MobiDB-lite"/>
    </source>
</evidence>
<dbReference type="AlphaFoldDB" id="A0AAE0FZF1"/>
<feature type="compositionally biased region" description="Low complexity" evidence="3">
    <location>
        <begin position="651"/>
        <end position="660"/>
    </location>
</feature>
<evidence type="ECO:0000313" key="6">
    <source>
        <dbReference type="Proteomes" id="UP001190700"/>
    </source>
</evidence>
<dbReference type="GO" id="GO:0035267">
    <property type="term" value="C:NuA4 histone acetyltransferase complex"/>
    <property type="evidence" value="ECO:0007669"/>
    <property type="project" value="InterPro"/>
</dbReference>